<keyword evidence="3" id="KW-1185">Reference proteome</keyword>
<sequence>MAVASQGCRSVPHCRRHLEQTTLYQIVQQHLETYLAFAGEDDWNAQRVPAYVEREFRRYLECGILAYGFARARYPDCAHDFLVAFSCKGRGLCPSCNARRIAEPRRI</sequence>
<dbReference type="Proteomes" id="UP000748752">
    <property type="component" value="Unassembled WGS sequence"/>
</dbReference>
<comment type="caution">
    <text evidence="2">The sequence shown here is derived from an EMBL/GenBank/DDBJ whole genome shotgun (WGS) entry which is preliminary data.</text>
</comment>
<dbReference type="EMBL" id="NRRV01000026">
    <property type="protein sequence ID" value="MBK1631458.1"/>
    <property type="molecule type" value="Genomic_DNA"/>
</dbReference>
<feature type="domain" description="Transposase zinc-binding" evidence="1">
    <location>
        <begin position="28"/>
        <end position="101"/>
    </location>
</feature>
<dbReference type="Pfam" id="PF14319">
    <property type="entry name" value="Zn_Tnp_IS91"/>
    <property type="match status" value="1"/>
</dbReference>
<name>A0ABS1CHU0_9GAMM</name>
<gene>
    <name evidence="2" type="ORF">CKO31_12040</name>
</gene>
<organism evidence="2 3">
    <name type="scientific">Thiohalocapsa halophila</name>
    <dbReference type="NCBI Taxonomy" id="69359"/>
    <lineage>
        <taxon>Bacteria</taxon>
        <taxon>Pseudomonadati</taxon>
        <taxon>Pseudomonadota</taxon>
        <taxon>Gammaproteobacteria</taxon>
        <taxon>Chromatiales</taxon>
        <taxon>Chromatiaceae</taxon>
        <taxon>Thiohalocapsa</taxon>
    </lineage>
</organism>
<protein>
    <recommendedName>
        <fullName evidence="1">Transposase zinc-binding domain-containing protein</fullName>
    </recommendedName>
</protein>
<accession>A0ABS1CHU0</accession>
<reference evidence="2 3" key="1">
    <citation type="journal article" date="2020" name="Microorganisms">
        <title>Osmotic Adaptation and Compatible Solute Biosynthesis of Phototrophic Bacteria as Revealed from Genome Analyses.</title>
        <authorList>
            <person name="Imhoff J.F."/>
            <person name="Rahn T."/>
            <person name="Kunzel S."/>
            <person name="Keller A."/>
            <person name="Neulinger S.C."/>
        </authorList>
    </citation>
    <scope>NUCLEOTIDE SEQUENCE [LARGE SCALE GENOMIC DNA]</scope>
    <source>
        <strain evidence="2 3">DSM 6210</strain>
    </source>
</reference>
<proteinExistence type="predicted"/>
<dbReference type="InterPro" id="IPR026889">
    <property type="entry name" value="Zn_Tnp"/>
</dbReference>
<evidence type="ECO:0000259" key="1">
    <source>
        <dbReference type="Pfam" id="PF14319"/>
    </source>
</evidence>
<evidence type="ECO:0000313" key="3">
    <source>
        <dbReference type="Proteomes" id="UP000748752"/>
    </source>
</evidence>
<evidence type="ECO:0000313" key="2">
    <source>
        <dbReference type="EMBL" id="MBK1631458.1"/>
    </source>
</evidence>